<evidence type="ECO:0000313" key="1">
    <source>
        <dbReference type="EMBL" id="WKD49612.1"/>
    </source>
</evidence>
<dbReference type="Proteomes" id="UP001321520">
    <property type="component" value="Chromosome"/>
</dbReference>
<protein>
    <recommendedName>
        <fullName evidence="3">TonB C-terminal domain-containing protein</fullName>
    </recommendedName>
</protein>
<dbReference type="RefSeq" id="WP_301415464.1">
    <property type="nucleotide sequence ID" value="NZ_CP098023.1"/>
</dbReference>
<gene>
    <name evidence="1" type="ORF">M8T91_17245</name>
</gene>
<evidence type="ECO:0008006" key="3">
    <source>
        <dbReference type="Google" id="ProtNLM"/>
    </source>
</evidence>
<dbReference type="EMBL" id="CP098023">
    <property type="protein sequence ID" value="WKD49612.1"/>
    <property type="molecule type" value="Genomic_DNA"/>
</dbReference>
<organism evidence="1 2">
    <name type="scientific">Microbulbifer spongiae</name>
    <dbReference type="NCBI Taxonomy" id="2944933"/>
    <lineage>
        <taxon>Bacteria</taxon>
        <taxon>Pseudomonadati</taxon>
        <taxon>Pseudomonadota</taxon>
        <taxon>Gammaproteobacteria</taxon>
        <taxon>Cellvibrionales</taxon>
        <taxon>Microbulbiferaceae</taxon>
        <taxon>Microbulbifer</taxon>
    </lineage>
</organism>
<sequence length="113" mass="12821">MIGTISTFLVFLSFKNPGEEDIPVWQYTIPGSSYIQGQYSEETNPIIARVSFSKEGDVLAIDFLRKSTLPELNEEAKQNILNESPFPEFSDMSEEEKNHQLVKMIYAVPCKSP</sequence>
<evidence type="ECO:0000313" key="2">
    <source>
        <dbReference type="Proteomes" id="UP001321520"/>
    </source>
</evidence>
<keyword evidence="2" id="KW-1185">Reference proteome</keyword>
<name>A0ABY9EBS8_9GAMM</name>
<reference evidence="1 2" key="1">
    <citation type="submission" date="2022-05" db="EMBL/GenBank/DDBJ databases">
        <title>Microbulbifer sp. nov., isolated from sponge.</title>
        <authorList>
            <person name="Gao L."/>
        </authorList>
    </citation>
    <scope>NUCLEOTIDE SEQUENCE [LARGE SCALE GENOMIC DNA]</scope>
    <source>
        <strain evidence="1 2">MI-G</strain>
    </source>
</reference>
<proteinExistence type="predicted"/>
<accession>A0ABY9EBS8</accession>